<evidence type="ECO:0000256" key="1">
    <source>
        <dbReference type="SAM" id="Coils"/>
    </source>
</evidence>
<keyword evidence="4" id="KW-1185">Reference proteome</keyword>
<dbReference type="Proteomes" id="UP000595074">
    <property type="component" value="Chromosome"/>
</dbReference>
<proteinExistence type="predicted"/>
<feature type="transmembrane region" description="Helical" evidence="2">
    <location>
        <begin position="70"/>
        <end position="89"/>
    </location>
</feature>
<feature type="coiled-coil region" evidence="1">
    <location>
        <begin position="223"/>
        <end position="250"/>
    </location>
</feature>
<evidence type="ECO:0000256" key="2">
    <source>
        <dbReference type="SAM" id="Phobius"/>
    </source>
</evidence>
<gene>
    <name evidence="3" type="ORF">IMZ28_05365</name>
</gene>
<dbReference type="Pfam" id="PF20334">
    <property type="entry name" value="DUF6629"/>
    <property type="match status" value="1"/>
</dbReference>
<keyword evidence="2" id="KW-0812">Transmembrane</keyword>
<keyword evidence="2" id="KW-0472">Membrane</keyword>
<dbReference type="AlphaFoldDB" id="A0A7M1S641"/>
<feature type="transmembrane region" description="Helical" evidence="2">
    <location>
        <begin position="101"/>
        <end position="120"/>
    </location>
</feature>
<accession>A0A7M1S641</accession>
<evidence type="ECO:0000313" key="4">
    <source>
        <dbReference type="Proteomes" id="UP000595074"/>
    </source>
</evidence>
<protein>
    <submittedName>
        <fullName evidence="3">Uncharacterized protein</fullName>
    </submittedName>
</protein>
<keyword evidence="2" id="KW-1133">Transmembrane helix</keyword>
<evidence type="ECO:0000313" key="3">
    <source>
        <dbReference type="EMBL" id="QOR62893.1"/>
    </source>
</evidence>
<dbReference type="InterPro" id="IPR046737">
    <property type="entry name" value="DUF6629"/>
</dbReference>
<feature type="transmembrane region" description="Helical" evidence="2">
    <location>
        <begin position="31"/>
        <end position="50"/>
    </location>
</feature>
<dbReference type="RefSeq" id="WP_197549710.1">
    <property type="nucleotide sequence ID" value="NZ_CP063164.1"/>
</dbReference>
<keyword evidence="1" id="KW-0175">Coiled coil</keyword>
<feature type="transmembrane region" description="Helical" evidence="2">
    <location>
        <begin position="140"/>
        <end position="157"/>
    </location>
</feature>
<reference evidence="3 4" key="1">
    <citation type="submission" date="2020-10" db="EMBL/GenBank/DDBJ databases">
        <title>The genome of sulfurovum sp.</title>
        <authorList>
            <person name="Xie S."/>
            <person name="Shao Z."/>
            <person name="Jiang L."/>
        </authorList>
    </citation>
    <scope>NUCLEOTIDE SEQUENCE [LARGE SCALE GENOMIC DNA]</scope>
    <source>
        <strain evidence="3 4">ST-419</strain>
    </source>
</reference>
<feature type="transmembrane region" description="Helical" evidence="2">
    <location>
        <begin position="186"/>
        <end position="205"/>
    </location>
</feature>
<dbReference type="EMBL" id="CP063164">
    <property type="protein sequence ID" value="QOR62893.1"/>
    <property type="molecule type" value="Genomic_DNA"/>
</dbReference>
<sequence length="254" mass="28965">MFFAIMSFTLSGAIFAVGILTLKKVSTPNEVVLASLPLLFSLHQFTQGFVWLGMDHLINPRALQMAETLFVFYAQGILQFLVPLAVWLLEPRGVRKNLIALLMYLGAFLTVYSLWGLNIKPTEVSIVNGVLYYRNPVTDQLWLGVGYVLTTCGALMLSRSIAIQLFGWLNFIGILLIYLINPYGLTSVWCLYAASVSGLLYVYFVERRIAFLQMIRTKQHGLSKKLKTELENLEKRYPGLRKKIQRFNRLLPFQ</sequence>
<organism evidence="3 4">
    <name type="scientific">Sulfurovum indicum</name>
    <dbReference type="NCBI Taxonomy" id="2779528"/>
    <lineage>
        <taxon>Bacteria</taxon>
        <taxon>Pseudomonadati</taxon>
        <taxon>Campylobacterota</taxon>
        <taxon>Epsilonproteobacteria</taxon>
        <taxon>Campylobacterales</taxon>
        <taxon>Sulfurovaceae</taxon>
        <taxon>Sulfurovum</taxon>
    </lineage>
</organism>
<feature type="transmembrane region" description="Helical" evidence="2">
    <location>
        <begin position="6"/>
        <end position="22"/>
    </location>
</feature>
<dbReference type="KEGG" id="sinu:IMZ28_05365"/>
<name>A0A7M1S641_9BACT</name>